<dbReference type="EMBL" id="AP021875">
    <property type="protein sequence ID" value="BBO74128.1"/>
    <property type="molecule type" value="Genomic_DNA"/>
</dbReference>
<dbReference type="RefSeq" id="WP_155303180.1">
    <property type="nucleotide sequence ID" value="NZ_AP021875.1"/>
</dbReference>
<dbReference type="InterPro" id="IPR052719">
    <property type="entry name" value="CvpA-like"/>
</dbReference>
<dbReference type="OrthoDB" id="5419037at2"/>
<keyword evidence="3 5" id="KW-1133">Transmembrane helix</keyword>
<name>A0A5K7YZS3_9BACT</name>
<dbReference type="PANTHER" id="PTHR36926:SF1">
    <property type="entry name" value="COLICIN V PRODUCTION PROTEIN"/>
    <property type="match status" value="1"/>
</dbReference>
<dbReference type="AlphaFoldDB" id="A0A5K7YZS3"/>
<keyword evidence="7" id="KW-1185">Reference proteome</keyword>
<feature type="transmembrane region" description="Helical" evidence="5">
    <location>
        <begin position="28"/>
        <end position="45"/>
    </location>
</feature>
<evidence type="ECO:0000256" key="5">
    <source>
        <dbReference type="SAM" id="Phobius"/>
    </source>
</evidence>
<sequence length="174" mass="19059">MNPFDILVLAILAYGVIRGIFRGLVRELASIVGVLGGFYAAYTYYPYMTKLISPWITSTSYLNIVSYMILFIVVVVIVGILAVVIKYLLNIAYLGWVDRVSGALFGGVKAALIVSVLFIVLTAFLPKGAPFIRDAASSPTVATVSEVMAKVISKDMKSKFTLKIKALHTSWQNR</sequence>
<dbReference type="PANTHER" id="PTHR36926">
    <property type="entry name" value="COLICIN V PRODUCTION PROTEIN"/>
    <property type="match status" value="1"/>
</dbReference>
<feature type="transmembrane region" description="Helical" evidence="5">
    <location>
        <begin position="6"/>
        <end position="21"/>
    </location>
</feature>
<proteinExistence type="predicted"/>
<dbReference type="GO" id="GO:0009403">
    <property type="term" value="P:toxin biosynthetic process"/>
    <property type="evidence" value="ECO:0007669"/>
    <property type="project" value="InterPro"/>
</dbReference>
<dbReference type="Pfam" id="PF02674">
    <property type="entry name" value="Colicin_V"/>
    <property type="match status" value="1"/>
</dbReference>
<dbReference type="GO" id="GO:0016020">
    <property type="term" value="C:membrane"/>
    <property type="evidence" value="ECO:0007669"/>
    <property type="project" value="UniProtKB-SubCell"/>
</dbReference>
<feature type="transmembrane region" description="Helical" evidence="5">
    <location>
        <begin position="65"/>
        <end position="89"/>
    </location>
</feature>
<accession>A0A5K7YZS3</accession>
<dbReference type="KEGG" id="dwd:DSCW_15450"/>
<dbReference type="InterPro" id="IPR003825">
    <property type="entry name" value="Colicin-V_CvpA"/>
</dbReference>
<comment type="subcellular location">
    <subcellularLocation>
        <location evidence="1">Membrane</location>
        <topology evidence="1">Multi-pass membrane protein</topology>
    </subcellularLocation>
</comment>
<evidence type="ECO:0000313" key="6">
    <source>
        <dbReference type="EMBL" id="BBO74128.1"/>
    </source>
</evidence>
<gene>
    <name evidence="6" type="ORF">DSCW_15450</name>
</gene>
<keyword evidence="4 5" id="KW-0472">Membrane</keyword>
<reference evidence="6 7" key="1">
    <citation type="submission" date="2019-11" db="EMBL/GenBank/DDBJ databases">
        <title>Comparative genomics of hydrocarbon-degrading Desulfosarcina strains.</title>
        <authorList>
            <person name="Watanabe M."/>
            <person name="Kojima H."/>
            <person name="Fukui M."/>
        </authorList>
    </citation>
    <scope>NUCLEOTIDE SEQUENCE [LARGE SCALE GENOMIC DNA]</scope>
    <source>
        <strain evidence="6 7">PP31</strain>
    </source>
</reference>
<evidence type="ECO:0000313" key="7">
    <source>
        <dbReference type="Proteomes" id="UP000427769"/>
    </source>
</evidence>
<evidence type="ECO:0000256" key="3">
    <source>
        <dbReference type="ARBA" id="ARBA00022989"/>
    </source>
</evidence>
<organism evidence="6 7">
    <name type="scientific">Desulfosarcina widdelii</name>
    <dbReference type="NCBI Taxonomy" id="947919"/>
    <lineage>
        <taxon>Bacteria</taxon>
        <taxon>Pseudomonadati</taxon>
        <taxon>Thermodesulfobacteriota</taxon>
        <taxon>Desulfobacteria</taxon>
        <taxon>Desulfobacterales</taxon>
        <taxon>Desulfosarcinaceae</taxon>
        <taxon>Desulfosarcina</taxon>
    </lineage>
</organism>
<protein>
    <submittedName>
        <fullName evidence="6">Colicin V biosynthesis protein</fullName>
    </submittedName>
</protein>
<evidence type="ECO:0000256" key="1">
    <source>
        <dbReference type="ARBA" id="ARBA00004141"/>
    </source>
</evidence>
<feature type="transmembrane region" description="Helical" evidence="5">
    <location>
        <begin position="101"/>
        <end position="125"/>
    </location>
</feature>
<dbReference type="Proteomes" id="UP000427769">
    <property type="component" value="Chromosome"/>
</dbReference>
<evidence type="ECO:0000256" key="2">
    <source>
        <dbReference type="ARBA" id="ARBA00022692"/>
    </source>
</evidence>
<keyword evidence="2 5" id="KW-0812">Transmembrane</keyword>
<evidence type="ECO:0000256" key="4">
    <source>
        <dbReference type="ARBA" id="ARBA00023136"/>
    </source>
</evidence>